<dbReference type="GO" id="GO:0008115">
    <property type="term" value="F:sarcosine oxidase activity"/>
    <property type="evidence" value="ECO:0007669"/>
    <property type="project" value="TreeGrafter"/>
</dbReference>
<keyword evidence="3" id="KW-0285">Flavoprotein</keyword>
<dbReference type="PANTHER" id="PTHR10961">
    <property type="entry name" value="PEROXISOMAL SARCOSINE OXIDASE"/>
    <property type="match status" value="1"/>
</dbReference>
<sequence length="506" mass="55763">MPARTRIIIVGGGCFGISTAYAFAKRGTYDVILFDRQNIPAPDAASTDITKVVRFDYGSETHHMVLGLEALPLWRELNKVSQREFGQLCFHETGVLFFGRNGQFNPFEIDTMKAIRDFGYGDCIEVMENGEAILKRYPQFRTAVSNGYDIAYYNKLGGWCDSSMGVRTMHYLCKKAGVQFITGDPDGTLSELIFSDSSNSKVIGIKTRNGKVHYADKVILATGAWTPSVVDTDDLLVATGQTVIHVMPTPDQAEVFKGDKFPVWAGDWTKSGFYGFPSIALDGRIKIARHSSGYLNPVEANKLPIGQYQAQIARSVQSQISVPRTKVTNPNDTIPAEALAHAQNFMREFMPQLNEMPLVEMRVCWYCDSVNGNFLISEHPRHQDLYVASGDSGHGMKFLPVVGEPIADVVEGKDPVRAGVSLKALWAWNRDTSVGGNGGMEGRKEDFTGDGKAPELKQMEVSSSSQKHKGDVLRAGWTEERPVLGQGLGKMVPHEVLIEGRAKAKL</sequence>
<evidence type="ECO:0000256" key="3">
    <source>
        <dbReference type="ARBA" id="ARBA00022630"/>
    </source>
</evidence>
<dbReference type="Pfam" id="PF01266">
    <property type="entry name" value="DAO"/>
    <property type="match status" value="1"/>
</dbReference>
<evidence type="ECO:0000259" key="6">
    <source>
        <dbReference type="Pfam" id="PF01266"/>
    </source>
</evidence>
<proteinExistence type="inferred from homology"/>
<dbReference type="Proteomes" id="UP000242875">
    <property type="component" value="Unassembled WGS sequence"/>
</dbReference>
<dbReference type="EMBL" id="MVBO01000109">
    <property type="protein sequence ID" value="OZJ03040.1"/>
    <property type="molecule type" value="Genomic_DNA"/>
</dbReference>
<dbReference type="SUPFAM" id="SSF51905">
    <property type="entry name" value="FAD/NAD(P)-binding domain"/>
    <property type="match status" value="1"/>
</dbReference>
<organism evidence="7 8">
    <name type="scientific">Bifiguratus adelaidae</name>
    <dbReference type="NCBI Taxonomy" id="1938954"/>
    <lineage>
        <taxon>Eukaryota</taxon>
        <taxon>Fungi</taxon>
        <taxon>Fungi incertae sedis</taxon>
        <taxon>Mucoromycota</taxon>
        <taxon>Mucoromycotina</taxon>
        <taxon>Endogonomycetes</taxon>
        <taxon>Endogonales</taxon>
        <taxon>Endogonales incertae sedis</taxon>
        <taxon>Bifiguratus</taxon>
    </lineage>
</organism>
<evidence type="ECO:0000256" key="5">
    <source>
        <dbReference type="ARBA" id="ARBA00023002"/>
    </source>
</evidence>
<keyword evidence="5" id="KW-0560">Oxidoreductase</keyword>
<dbReference type="AlphaFoldDB" id="A0A261XXF4"/>
<comment type="caution">
    <text evidence="7">The sequence shown here is derived from an EMBL/GenBank/DDBJ whole genome shotgun (WGS) entry which is preliminary data.</text>
</comment>
<comment type="similarity">
    <text evidence="2">Belongs to the MSOX/MTOX family.</text>
</comment>
<dbReference type="InterPro" id="IPR045170">
    <property type="entry name" value="MTOX"/>
</dbReference>
<accession>A0A261XXF4</accession>
<name>A0A261XXF4_9FUNG</name>
<gene>
    <name evidence="7" type="ORF">BZG36_03261</name>
</gene>
<dbReference type="OrthoDB" id="2219495at2759"/>
<dbReference type="Gene3D" id="3.30.9.10">
    <property type="entry name" value="D-Amino Acid Oxidase, subunit A, domain 2"/>
    <property type="match status" value="1"/>
</dbReference>
<dbReference type="PANTHER" id="PTHR10961:SF46">
    <property type="entry name" value="PEROXISOMAL SARCOSINE OXIDASE"/>
    <property type="match status" value="1"/>
</dbReference>
<protein>
    <recommendedName>
        <fullName evidence="6">FAD dependent oxidoreductase domain-containing protein</fullName>
    </recommendedName>
</protein>
<dbReference type="GO" id="GO:0050660">
    <property type="term" value="F:flavin adenine dinucleotide binding"/>
    <property type="evidence" value="ECO:0007669"/>
    <property type="project" value="InterPro"/>
</dbReference>
<evidence type="ECO:0000256" key="1">
    <source>
        <dbReference type="ARBA" id="ARBA00001974"/>
    </source>
</evidence>
<evidence type="ECO:0000313" key="7">
    <source>
        <dbReference type="EMBL" id="OZJ03040.1"/>
    </source>
</evidence>
<dbReference type="InterPro" id="IPR006076">
    <property type="entry name" value="FAD-dep_OxRdtase"/>
</dbReference>
<keyword evidence="4" id="KW-0274">FAD</keyword>
<evidence type="ECO:0000313" key="8">
    <source>
        <dbReference type="Proteomes" id="UP000242875"/>
    </source>
</evidence>
<comment type="cofactor">
    <cofactor evidence="1">
        <name>FAD</name>
        <dbReference type="ChEBI" id="CHEBI:57692"/>
    </cofactor>
</comment>
<dbReference type="InterPro" id="IPR036188">
    <property type="entry name" value="FAD/NAD-bd_sf"/>
</dbReference>
<feature type="domain" description="FAD dependent oxidoreductase" evidence="6">
    <location>
        <begin position="6"/>
        <end position="408"/>
    </location>
</feature>
<keyword evidence="8" id="KW-1185">Reference proteome</keyword>
<reference evidence="7 8" key="1">
    <citation type="journal article" date="2017" name="Mycologia">
        <title>Bifiguratus adelaidae, gen. et sp. nov., a new member of Mucoromycotina in endophytic and soil-dwelling habitats.</title>
        <authorList>
            <person name="Torres-Cruz T.J."/>
            <person name="Billingsley Tobias T.L."/>
            <person name="Almatruk M."/>
            <person name="Hesse C."/>
            <person name="Kuske C.R."/>
            <person name="Desiro A."/>
            <person name="Benucci G.M."/>
            <person name="Bonito G."/>
            <person name="Stajich J.E."/>
            <person name="Dunlap C."/>
            <person name="Arnold A.E."/>
            <person name="Porras-Alfaro A."/>
        </authorList>
    </citation>
    <scope>NUCLEOTIDE SEQUENCE [LARGE SCALE GENOMIC DNA]</scope>
    <source>
        <strain evidence="7 8">AZ0501</strain>
    </source>
</reference>
<evidence type="ECO:0000256" key="2">
    <source>
        <dbReference type="ARBA" id="ARBA00010989"/>
    </source>
</evidence>
<dbReference type="SUPFAM" id="SSF54373">
    <property type="entry name" value="FAD-linked reductases, C-terminal domain"/>
    <property type="match status" value="1"/>
</dbReference>
<evidence type="ECO:0000256" key="4">
    <source>
        <dbReference type="ARBA" id="ARBA00022827"/>
    </source>
</evidence>
<dbReference type="Gene3D" id="3.50.50.60">
    <property type="entry name" value="FAD/NAD(P)-binding domain"/>
    <property type="match status" value="1"/>
</dbReference>